<accession>A0A4R1AXV1</accession>
<evidence type="ECO:0000313" key="2">
    <source>
        <dbReference type="EMBL" id="TCJ05177.1"/>
    </source>
</evidence>
<keyword evidence="1" id="KW-0812">Transmembrane</keyword>
<keyword evidence="3" id="KW-1185">Reference proteome</keyword>
<organism evidence="2 3">
    <name type="scientific">Cytobacillus praedii</name>
    <dbReference type="NCBI Taxonomy" id="1742358"/>
    <lineage>
        <taxon>Bacteria</taxon>
        <taxon>Bacillati</taxon>
        <taxon>Bacillota</taxon>
        <taxon>Bacilli</taxon>
        <taxon>Bacillales</taxon>
        <taxon>Bacillaceae</taxon>
        <taxon>Cytobacillus</taxon>
    </lineage>
</organism>
<dbReference type="InterPro" id="IPR025324">
    <property type="entry name" value="DUF4230"/>
</dbReference>
<dbReference type="OrthoDB" id="152992at2"/>
<dbReference type="RefSeq" id="WP_057759955.1">
    <property type="nucleotide sequence ID" value="NZ_CP183326.1"/>
</dbReference>
<dbReference type="AlphaFoldDB" id="A0A4R1AXV1"/>
<proteinExistence type="predicted"/>
<evidence type="ECO:0000256" key="1">
    <source>
        <dbReference type="SAM" id="Phobius"/>
    </source>
</evidence>
<keyword evidence="1" id="KW-0472">Membrane</keyword>
<reference evidence="2 3" key="1">
    <citation type="submission" date="2019-03" db="EMBL/GenBank/DDBJ databases">
        <authorList>
            <person name="Jensen L."/>
            <person name="Storgaard J."/>
            <person name="Sulaj E."/>
            <person name="Schramm A."/>
            <person name="Marshall I.P.G."/>
        </authorList>
    </citation>
    <scope>NUCLEOTIDE SEQUENCE [LARGE SCALE GENOMIC DNA]</scope>
    <source>
        <strain evidence="2 3">2017H2G3</strain>
    </source>
</reference>
<sequence>MPLTKDKSNLNAAKEEILAGSRESASSIAMGTRQRSSIPLPLFGKSFKLRVLLITIIVFLIGGLGAFTYFKFFTGSTYQSTTVNIVEGVQELATLATAQAVVTTVIKEEDNKLFNKEISVNFPGTKRTVLLIVPATVLAGVDLQSITDENIVMDEENKEIKLTLPHAALIQEPSIHMDKVQTYSEEGLFRSEVKWDEGYDLAAKAQAEIIKEADNIGLLTRAEDSAVKVLSQFFDQLGYEAHIKFK</sequence>
<feature type="transmembrane region" description="Helical" evidence="1">
    <location>
        <begin position="51"/>
        <end position="70"/>
    </location>
</feature>
<protein>
    <submittedName>
        <fullName evidence="2">DUF4230 domain-containing protein</fullName>
    </submittedName>
</protein>
<dbReference type="Proteomes" id="UP000293846">
    <property type="component" value="Unassembled WGS sequence"/>
</dbReference>
<keyword evidence="1" id="KW-1133">Transmembrane helix</keyword>
<gene>
    <name evidence="2" type="ORF">E0Y62_05820</name>
</gene>
<dbReference type="Pfam" id="PF14014">
    <property type="entry name" value="DUF4230"/>
    <property type="match status" value="1"/>
</dbReference>
<dbReference type="STRING" id="1742358.GCA_001439605_01919"/>
<name>A0A4R1AXV1_9BACI</name>
<evidence type="ECO:0000313" key="3">
    <source>
        <dbReference type="Proteomes" id="UP000293846"/>
    </source>
</evidence>
<comment type="caution">
    <text evidence="2">The sequence shown here is derived from an EMBL/GenBank/DDBJ whole genome shotgun (WGS) entry which is preliminary data.</text>
</comment>
<dbReference type="EMBL" id="SJTH01000005">
    <property type="protein sequence ID" value="TCJ05177.1"/>
    <property type="molecule type" value="Genomic_DNA"/>
</dbReference>